<protein>
    <submittedName>
        <fullName evidence="1">DUF1573 domain-containing protein</fullName>
    </submittedName>
</protein>
<gene>
    <name evidence="1" type="ORF">E5331_09725</name>
</gene>
<reference evidence="1" key="1">
    <citation type="submission" date="2019-04" db="EMBL/GenBank/DDBJ databases">
        <title>Microbes associate with the intestines of laboratory mice.</title>
        <authorList>
            <person name="Navarre W."/>
            <person name="Wong E."/>
            <person name="Huang K."/>
            <person name="Tropini C."/>
            <person name="Ng K."/>
            <person name="Yu B."/>
        </authorList>
    </citation>
    <scope>NUCLEOTIDE SEQUENCE</scope>
    <source>
        <strain evidence="1">NM04_E33</strain>
    </source>
</reference>
<accession>A0AC61RKF7</accession>
<keyword evidence="2" id="KW-1185">Reference proteome</keyword>
<comment type="caution">
    <text evidence="1">The sequence shown here is derived from an EMBL/GenBank/DDBJ whole genome shotgun (WGS) entry which is preliminary data.</text>
</comment>
<dbReference type="EMBL" id="SRYB01000012">
    <property type="protein sequence ID" value="TGY78587.1"/>
    <property type="molecule type" value="Genomic_DNA"/>
</dbReference>
<sequence>MKREIAIILCVAAAWAVFMTPAKVTWLSTHYNYGAFREEEGPRKGSLSFVNSGDAPTFIRNVRPSCGCTAADYPRDMIAPGDTATIEFTYDPARRPGPFDKTIRVFVGKDNEQSVIRITGTVIGSASTLESYYPYEAGALRFESLSHSMGEVKRGSSRHAFINVYNQGNDTLRPEWKTTTDAIDVNLTPKQLAPGELGTFGFYLNTNKEKLNGPAEYLVEVFPDKGCSSADRREIKVDAIIVPDSRGMTAEEIQKGPRSYLVPEFVDFGEDVATGYRDFEFGIYNDGKSVLQIDRVYSADKNVEIKEYPRKVKGGASGKVAGRISLGNLPSGPFRINVYVVTNDPLHPLRTANIVGVKE</sequence>
<dbReference type="Proteomes" id="UP000306319">
    <property type="component" value="Unassembled WGS sequence"/>
</dbReference>
<proteinExistence type="predicted"/>
<organism evidence="1 2">
    <name type="scientific">Lepagella muris</name>
    <dbReference type="NCBI Taxonomy" id="3032870"/>
    <lineage>
        <taxon>Bacteria</taxon>
        <taxon>Pseudomonadati</taxon>
        <taxon>Bacteroidota</taxon>
        <taxon>Bacteroidia</taxon>
        <taxon>Bacteroidales</taxon>
        <taxon>Muribaculaceae</taxon>
        <taxon>Lepagella</taxon>
    </lineage>
</organism>
<name>A0AC61RKF7_9BACT</name>
<evidence type="ECO:0000313" key="2">
    <source>
        <dbReference type="Proteomes" id="UP000306319"/>
    </source>
</evidence>
<evidence type="ECO:0000313" key="1">
    <source>
        <dbReference type="EMBL" id="TGY78587.1"/>
    </source>
</evidence>